<evidence type="ECO:0000256" key="1">
    <source>
        <dbReference type="ARBA" id="ARBA00001968"/>
    </source>
</evidence>
<reference evidence="10 11" key="1">
    <citation type="submission" date="2024-09" db="EMBL/GenBank/DDBJ databases">
        <title>Chromosome-scale assembly of Riccia sorocarpa.</title>
        <authorList>
            <person name="Paukszto L."/>
        </authorList>
    </citation>
    <scope>NUCLEOTIDE SEQUENCE [LARGE SCALE GENOMIC DNA]</scope>
    <source>
        <strain evidence="10">LP-2024</strain>
        <tissue evidence="10">Aerial parts of the thallus</tissue>
    </source>
</reference>
<comment type="similarity">
    <text evidence="3">Belongs to the HARBI1 family.</text>
</comment>
<evidence type="ECO:0000256" key="7">
    <source>
        <dbReference type="ARBA" id="ARBA00023242"/>
    </source>
</evidence>
<comment type="caution">
    <text evidence="10">The sequence shown here is derived from an EMBL/GenBank/DDBJ whole genome shotgun (WGS) entry which is preliminary data.</text>
</comment>
<dbReference type="InterPro" id="IPR045249">
    <property type="entry name" value="HARBI1-like"/>
</dbReference>
<organism evidence="10 11">
    <name type="scientific">Riccia sorocarpa</name>
    <dbReference type="NCBI Taxonomy" id="122646"/>
    <lineage>
        <taxon>Eukaryota</taxon>
        <taxon>Viridiplantae</taxon>
        <taxon>Streptophyta</taxon>
        <taxon>Embryophyta</taxon>
        <taxon>Marchantiophyta</taxon>
        <taxon>Marchantiopsida</taxon>
        <taxon>Marchantiidae</taxon>
        <taxon>Marchantiales</taxon>
        <taxon>Ricciaceae</taxon>
        <taxon>Riccia</taxon>
    </lineage>
</organism>
<evidence type="ECO:0000256" key="3">
    <source>
        <dbReference type="ARBA" id="ARBA00006958"/>
    </source>
</evidence>
<evidence type="ECO:0000256" key="4">
    <source>
        <dbReference type="ARBA" id="ARBA00022722"/>
    </source>
</evidence>
<dbReference type="GO" id="GO:0016787">
    <property type="term" value="F:hydrolase activity"/>
    <property type="evidence" value="ECO:0007669"/>
    <property type="project" value="UniProtKB-KW"/>
</dbReference>
<dbReference type="GO" id="GO:0005634">
    <property type="term" value="C:nucleus"/>
    <property type="evidence" value="ECO:0007669"/>
    <property type="project" value="UniProtKB-SubCell"/>
</dbReference>
<comment type="subcellular location">
    <subcellularLocation>
        <location evidence="2">Nucleus</location>
    </subcellularLocation>
</comment>
<keyword evidence="7" id="KW-0539">Nucleus</keyword>
<evidence type="ECO:0000256" key="8">
    <source>
        <dbReference type="SAM" id="MobiDB-lite"/>
    </source>
</evidence>
<gene>
    <name evidence="10" type="ORF">R1sor_026622</name>
</gene>
<evidence type="ECO:0000313" key="11">
    <source>
        <dbReference type="Proteomes" id="UP001633002"/>
    </source>
</evidence>
<dbReference type="EMBL" id="JBJQOH010000008">
    <property type="protein sequence ID" value="KAL3676674.1"/>
    <property type="molecule type" value="Genomic_DNA"/>
</dbReference>
<accession>A0ABD3GG00</accession>
<keyword evidence="11" id="KW-1185">Reference proteome</keyword>
<keyword evidence="5" id="KW-0479">Metal-binding</keyword>
<dbReference type="InterPro" id="IPR027806">
    <property type="entry name" value="HARBI1_dom"/>
</dbReference>
<sequence>MVYWPGPAEMERVSAHFFRKCGLPNCQGAIDGSHIPVRGPGGEQHQGDYSNRKQYYSIVLQAVVDADGAFLDTFVGFPGSCHDRRVLQVSPFYDNVQAGNFLAGPERLFTDRQIRGRLVVEQSFGILKARFRILETGITSSITWAATLVQACCVLHNYLIRNRLQGLDRNIRDQHMRQRSSSGVREHSSESSHSGQRIRDALADYLISTN</sequence>
<proteinExistence type="inferred from homology"/>
<feature type="domain" description="DDE Tnp4" evidence="9">
    <location>
        <begin position="30"/>
        <end position="112"/>
    </location>
</feature>
<dbReference type="Proteomes" id="UP001633002">
    <property type="component" value="Unassembled WGS sequence"/>
</dbReference>
<dbReference type="GO" id="GO:0046872">
    <property type="term" value="F:metal ion binding"/>
    <property type="evidence" value="ECO:0007669"/>
    <property type="project" value="UniProtKB-KW"/>
</dbReference>
<dbReference type="AlphaFoldDB" id="A0ABD3GG00"/>
<evidence type="ECO:0000256" key="6">
    <source>
        <dbReference type="ARBA" id="ARBA00022801"/>
    </source>
</evidence>
<protein>
    <recommendedName>
        <fullName evidence="9">DDE Tnp4 domain-containing protein</fullName>
    </recommendedName>
</protein>
<dbReference type="PANTHER" id="PTHR22930:SF85">
    <property type="entry name" value="GH03217P-RELATED"/>
    <property type="match status" value="1"/>
</dbReference>
<keyword evidence="4" id="KW-0540">Nuclease</keyword>
<name>A0ABD3GG00_9MARC</name>
<evidence type="ECO:0000313" key="10">
    <source>
        <dbReference type="EMBL" id="KAL3676674.1"/>
    </source>
</evidence>
<feature type="region of interest" description="Disordered" evidence="8">
    <location>
        <begin position="175"/>
        <end position="196"/>
    </location>
</feature>
<comment type="cofactor">
    <cofactor evidence="1">
        <name>a divalent metal cation</name>
        <dbReference type="ChEBI" id="CHEBI:60240"/>
    </cofactor>
</comment>
<evidence type="ECO:0000256" key="5">
    <source>
        <dbReference type="ARBA" id="ARBA00022723"/>
    </source>
</evidence>
<dbReference type="PANTHER" id="PTHR22930">
    <property type="match status" value="1"/>
</dbReference>
<evidence type="ECO:0000256" key="2">
    <source>
        <dbReference type="ARBA" id="ARBA00004123"/>
    </source>
</evidence>
<dbReference type="Pfam" id="PF13359">
    <property type="entry name" value="DDE_Tnp_4"/>
    <property type="match status" value="1"/>
</dbReference>
<dbReference type="GO" id="GO:0004518">
    <property type="term" value="F:nuclease activity"/>
    <property type="evidence" value="ECO:0007669"/>
    <property type="project" value="UniProtKB-KW"/>
</dbReference>
<evidence type="ECO:0000259" key="9">
    <source>
        <dbReference type="Pfam" id="PF13359"/>
    </source>
</evidence>
<keyword evidence="6" id="KW-0378">Hydrolase</keyword>